<evidence type="ECO:0000313" key="2">
    <source>
        <dbReference type="Proteomes" id="UP000499080"/>
    </source>
</evidence>
<reference evidence="1 2" key="1">
    <citation type="journal article" date="2019" name="Sci. Rep.">
        <title>Orb-weaving spider Araneus ventricosus genome elucidates the spidroin gene catalogue.</title>
        <authorList>
            <person name="Kono N."/>
            <person name="Nakamura H."/>
            <person name="Ohtoshi R."/>
            <person name="Moran D.A.P."/>
            <person name="Shinohara A."/>
            <person name="Yoshida Y."/>
            <person name="Fujiwara M."/>
            <person name="Mori M."/>
            <person name="Tomita M."/>
            <person name="Arakawa K."/>
        </authorList>
    </citation>
    <scope>NUCLEOTIDE SEQUENCE [LARGE SCALE GENOMIC DNA]</scope>
</reference>
<protein>
    <submittedName>
        <fullName evidence="1">Uncharacterized protein</fullName>
    </submittedName>
</protein>
<name>A0A4Y2M5N0_ARAVE</name>
<keyword evidence="2" id="KW-1185">Reference proteome</keyword>
<gene>
    <name evidence="1" type="ORF">AVEN_171332_1</name>
</gene>
<evidence type="ECO:0000313" key="1">
    <source>
        <dbReference type="EMBL" id="GBN21753.1"/>
    </source>
</evidence>
<sequence>MAPRERVVPEIYHGRYGHSFYYSFILHDLGVIGSWTFREDFKIECRLCPSSWLCEMVFQRVSDSGEVSIPITLRRTDFASNAVKIRIEPYIDDEVTDREFFFDKPAIEKEGIRGGGVMKETVLKNLPSSEQRNRYNRKLYVKLFIYVSSCH</sequence>
<dbReference type="AlphaFoldDB" id="A0A4Y2M5N0"/>
<comment type="caution">
    <text evidence="1">The sequence shown here is derived from an EMBL/GenBank/DDBJ whole genome shotgun (WGS) entry which is preliminary data.</text>
</comment>
<dbReference type="EMBL" id="BGPR01006772">
    <property type="protein sequence ID" value="GBN21753.1"/>
    <property type="molecule type" value="Genomic_DNA"/>
</dbReference>
<dbReference type="Proteomes" id="UP000499080">
    <property type="component" value="Unassembled WGS sequence"/>
</dbReference>
<accession>A0A4Y2M5N0</accession>
<organism evidence="1 2">
    <name type="scientific">Araneus ventricosus</name>
    <name type="common">Orbweaver spider</name>
    <name type="synonym">Epeira ventricosa</name>
    <dbReference type="NCBI Taxonomy" id="182803"/>
    <lineage>
        <taxon>Eukaryota</taxon>
        <taxon>Metazoa</taxon>
        <taxon>Ecdysozoa</taxon>
        <taxon>Arthropoda</taxon>
        <taxon>Chelicerata</taxon>
        <taxon>Arachnida</taxon>
        <taxon>Araneae</taxon>
        <taxon>Araneomorphae</taxon>
        <taxon>Entelegynae</taxon>
        <taxon>Araneoidea</taxon>
        <taxon>Araneidae</taxon>
        <taxon>Araneus</taxon>
    </lineage>
</organism>
<proteinExistence type="predicted"/>